<protein>
    <recommendedName>
        <fullName evidence="3">Polysaccharide lyase-like protein</fullName>
    </recommendedName>
</protein>
<proteinExistence type="predicted"/>
<dbReference type="RefSeq" id="WP_065398243.1">
    <property type="nucleotide sequence ID" value="NZ_MAYG01000001.1"/>
</dbReference>
<dbReference type="InterPro" id="IPR025975">
    <property type="entry name" value="Polysacc_lyase"/>
</dbReference>
<comment type="caution">
    <text evidence="1">The sequence shown here is derived from an EMBL/GenBank/DDBJ whole genome shotgun (WGS) entry which is preliminary data.</text>
</comment>
<organism evidence="1 2">
    <name type="scientific">Chryseobacterium arthrosphaerae</name>
    <dbReference type="NCBI Taxonomy" id="651561"/>
    <lineage>
        <taxon>Bacteria</taxon>
        <taxon>Pseudomonadati</taxon>
        <taxon>Bacteroidota</taxon>
        <taxon>Flavobacteriia</taxon>
        <taxon>Flavobacteriales</taxon>
        <taxon>Weeksellaceae</taxon>
        <taxon>Chryseobacterium group</taxon>
        <taxon>Chryseobacterium</taxon>
    </lineage>
</organism>
<dbReference type="EMBL" id="MAYG01000001">
    <property type="protein sequence ID" value="OCA74253.1"/>
    <property type="molecule type" value="Genomic_DNA"/>
</dbReference>
<gene>
    <name evidence="1" type="ORF">BBI00_07835</name>
</gene>
<dbReference type="Pfam" id="PF14099">
    <property type="entry name" value="Polysacc_lyase"/>
    <property type="match status" value="1"/>
</dbReference>
<evidence type="ECO:0000313" key="1">
    <source>
        <dbReference type="EMBL" id="OCA74253.1"/>
    </source>
</evidence>
<evidence type="ECO:0008006" key="3">
    <source>
        <dbReference type="Google" id="ProtNLM"/>
    </source>
</evidence>
<sequence>MTGKNRLNLLFIVNKKDVVILFMVLLSGKLLAQSPGEVLLNVNYENNTLNSGITGVNLTNATASDAVYMVQPGATGSHAVAHKVVYGDQGYYSNDNWRSESDADRFKAARFLPGDERRYEFSVLLKDWTPWKAGDPTNETNIFQLKISGGAGVPLQVRTQRNAMRLRFAVENNVPVTDIIPDIRPYINQWIHFRIDVKWTDTATGYMKTYMKLPAQNDYILVDHKENYRTYSGTGLGGQHGYIKWGIYVTPPDITRVAYHDDIKVIYLGGPAPGNLLGEVIYAHRHP</sequence>
<evidence type="ECO:0000313" key="2">
    <source>
        <dbReference type="Proteomes" id="UP000093432"/>
    </source>
</evidence>
<dbReference type="OrthoDB" id="6394136at2"/>
<dbReference type="AlphaFoldDB" id="A0A1B8ZRP4"/>
<reference evidence="2" key="1">
    <citation type="submission" date="2016-07" db="EMBL/GenBank/DDBJ databases">
        <authorList>
            <person name="Florea S."/>
            <person name="Webb J.S."/>
            <person name="Jaromczyk J."/>
            <person name="Schardl C.L."/>
        </authorList>
    </citation>
    <scope>NUCLEOTIDE SEQUENCE [LARGE SCALE GENOMIC DNA]</scope>
    <source>
        <strain evidence="2">CC-VM-7</strain>
    </source>
</reference>
<dbReference type="Gene3D" id="2.60.120.200">
    <property type="match status" value="1"/>
</dbReference>
<dbReference type="Proteomes" id="UP000093432">
    <property type="component" value="Unassembled WGS sequence"/>
</dbReference>
<name>A0A1B8ZRP4_9FLAO</name>
<accession>A0A1B8ZRP4</accession>